<protein>
    <submittedName>
        <fullName evidence="1">Uncharacterized protein</fullName>
    </submittedName>
</protein>
<name>A0A9Q3DSK3_9BASI</name>
<dbReference type="OrthoDB" id="8034633at2759"/>
<gene>
    <name evidence="1" type="ORF">O181_049536</name>
</gene>
<dbReference type="AlphaFoldDB" id="A0A9Q3DSK3"/>
<accession>A0A9Q3DSK3</accession>
<dbReference type="EMBL" id="AVOT02021179">
    <property type="protein sequence ID" value="MBW0509821.1"/>
    <property type="molecule type" value="Genomic_DNA"/>
</dbReference>
<sequence length="144" mass="17375">MTSNSKPLTEEKPPVKEILTPFLGENVISARDIPKLEEWQTFYGEGEYNHIEFIRTIDMLKEDFHIAYEIILGKLHSLFTRNSKKWYFKMRQEHGKHTWLWWKSEIITKWANKSCRFGMENAFESAIFNLEKVKTLTWFLKKER</sequence>
<comment type="caution">
    <text evidence="1">The sequence shown here is derived from an EMBL/GenBank/DDBJ whole genome shotgun (WGS) entry which is preliminary data.</text>
</comment>
<evidence type="ECO:0000313" key="1">
    <source>
        <dbReference type="EMBL" id="MBW0509821.1"/>
    </source>
</evidence>
<dbReference type="Proteomes" id="UP000765509">
    <property type="component" value="Unassembled WGS sequence"/>
</dbReference>
<keyword evidence="2" id="KW-1185">Reference proteome</keyword>
<proteinExistence type="predicted"/>
<reference evidence="1" key="1">
    <citation type="submission" date="2021-03" db="EMBL/GenBank/DDBJ databases">
        <title>Draft genome sequence of rust myrtle Austropuccinia psidii MF-1, a brazilian biotype.</title>
        <authorList>
            <person name="Quecine M.C."/>
            <person name="Pachon D.M.R."/>
            <person name="Bonatelli M.L."/>
            <person name="Correr F.H."/>
            <person name="Franceschini L.M."/>
            <person name="Leite T.F."/>
            <person name="Margarido G.R.A."/>
            <person name="Almeida C.A."/>
            <person name="Ferrarezi J.A."/>
            <person name="Labate C.A."/>
        </authorList>
    </citation>
    <scope>NUCLEOTIDE SEQUENCE</scope>
    <source>
        <strain evidence="1">MF-1</strain>
    </source>
</reference>
<evidence type="ECO:0000313" key="2">
    <source>
        <dbReference type="Proteomes" id="UP000765509"/>
    </source>
</evidence>
<organism evidence="1 2">
    <name type="scientific">Austropuccinia psidii MF-1</name>
    <dbReference type="NCBI Taxonomy" id="1389203"/>
    <lineage>
        <taxon>Eukaryota</taxon>
        <taxon>Fungi</taxon>
        <taxon>Dikarya</taxon>
        <taxon>Basidiomycota</taxon>
        <taxon>Pucciniomycotina</taxon>
        <taxon>Pucciniomycetes</taxon>
        <taxon>Pucciniales</taxon>
        <taxon>Sphaerophragmiaceae</taxon>
        <taxon>Austropuccinia</taxon>
    </lineage>
</organism>